<evidence type="ECO:0000259" key="4">
    <source>
        <dbReference type="PROSITE" id="PS50014"/>
    </source>
</evidence>
<dbReference type="STRING" id="91928.A0A0D2BZR4"/>
<dbReference type="PRINTS" id="PR00503">
    <property type="entry name" value="BROMODOMAIN"/>
</dbReference>
<keyword evidence="6" id="KW-1185">Reference proteome</keyword>
<dbReference type="GO" id="GO:0005634">
    <property type="term" value="C:nucleus"/>
    <property type="evidence" value="ECO:0007669"/>
    <property type="project" value="TreeGrafter"/>
</dbReference>
<sequence length="352" mass="39800">MEAMEGFCGTCNIRIPKAQGTYCCFCGSRLFTRPAGPQRIGQSQVVTPPDIKARDPTQRNIVNAPPPGLAQTNDSREPRAALEHDRSASYSKERDDHAESESDSDHVLDIVKLFHPSAGSVQSTRPNLKKEERRQVQRTAQGRRRRRRTVVTHNRKPGTATDNIVTTAGYESDSSTIEVVRTTRAPRRSTRVANSLTTQQSDDDRLTRATRKRRRKNSDENEAVLIPRHEFGGLSQDDTITPARLRTMKWVIGHLQNASFSDPFREPVDSVSVPTYSEEIKKPMDLGEIARKLANQQYDTVSAFIDDFELIISNCITFNGTGSWVTDYARMMERVFVERMRSLPWAHEISLP</sequence>
<dbReference type="OrthoDB" id="4120673at2759"/>
<feature type="region of interest" description="Disordered" evidence="3">
    <location>
        <begin position="36"/>
        <end position="104"/>
    </location>
</feature>
<protein>
    <recommendedName>
        <fullName evidence="4">Bromo domain-containing protein</fullName>
    </recommendedName>
</protein>
<dbReference type="PANTHER" id="PTHR22880:SF225">
    <property type="entry name" value="BROMODOMAIN-CONTAINING PROTEIN BET-1-RELATED"/>
    <property type="match status" value="1"/>
</dbReference>
<dbReference type="CDD" id="cd04369">
    <property type="entry name" value="Bromodomain"/>
    <property type="match status" value="1"/>
</dbReference>
<reference evidence="5 6" key="1">
    <citation type="submission" date="2015-01" db="EMBL/GenBank/DDBJ databases">
        <title>The Genome Sequence of Exophiala spinifera CBS89968.</title>
        <authorList>
            <consortium name="The Broad Institute Genomics Platform"/>
            <person name="Cuomo C."/>
            <person name="de Hoog S."/>
            <person name="Gorbushina A."/>
            <person name="Stielow B."/>
            <person name="Teixiera M."/>
            <person name="Abouelleil A."/>
            <person name="Chapman S.B."/>
            <person name="Priest M."/>
            <person name="Young S.K."/>
            <person name="Wortman J."/>
            <person name="Nusbaum C."/>
            <person name="Birren B."/>
        </authorList>
    </citation>
    <scope>NUCLEOTIDE SEQUENCE [LARGE SCALE GENOMIC DNA]</scope>
    <source>
        <strain evidence="5 6">CBS 89968</strain>
    </source>
</reference>
<dbReference type="Proteomes" id="UP000053328">
    <property type="component" value="Unassembled WGS sequence"/>
</dbReference>
<dbReference type="GO" id="GO:0000785">
    <property type="term" value="C:chromatin"/>
    <property type="evidence" value="ECO:0007669"/>
    <property type="project" value="TreeGrafter"/>
</dbReference>
<accession>A0A0D2BZR4</accession>
<evidence type="ECO:0000256" key="1">
    <source>
        <dbReference type="ARBA" id="ARBA00023117"/>
    </source>
</evidence>
<feature type="compositionally biased region" description="Basic residues" evidence="3">
    <location>
        <begin position="141"/>
        <end position="156"/>
    </location>
</feature>
<feature type="domain" description="Bromo" evidence="4">
    <location>
        <begin position="256"/>
        <end position="326"/>
    </location>
</feature>
<feature type="region of interest" description="Disordered" evidence="3">
    <location>
        <begin position="116"/>
        <end position="221"/>
    </location>
</feature>
<dbReference type="SUPFAM" id="SSF47370">
    <property type="entry name" value="Bromodomain"/>
    <property type="match status" value="1"/>
</dbReference>
<dbReference type="InterPro" id="IPR001487">
    <property type="entry name" value="Bromodomain"/>
</dbReference>
<dbReference type="RefSeq" id="XP_016237060.1">
    <property type="nucleotide sequence ID" value="XM_016378383.1"/>
</dbReference>
<proteinExistence type="predicted"/>
<dbReference type="VEuPathDB" id="FungiDB:PV08_04034"/>
<dbReference type="HOGENOM" id="CLU_818996_0_0_1"/>
<dbReference type="Gene3D" id="1.20.920.10">
    <property type="entry name" value="Bromodomain-like"/>
    <property type="match status" value="1"/>
</dbReference>
<dbReference type="InterPro" id="IPR036427">
    <property type="entry name" value="Bromodomain-like_sf"/>
</dbReference>
<dbReference type="AlphaFoldDB" id="A0A0D2BZR4"/>
<dbReference type="InterPro" id="IPR050935">
    <property type="entry name" value="Bromo_chromatin_reader"/>
</dbReference>
<dbReference type="GO" id="GO:0006355">
    <property type="term" value="P:regulation of DNA-templated transcription"/>
    <property type="evidence" value="ECO:0007669"/>
    <property type="project" value="TreeGrafter"/>
</dbReference>
<dbReference type="GeneID" id="27331117"/>
<dbReference type="SMART" id="SM00297">
    <property type="entry name" value="BROMO"/>
    <property type="match status" value="1"/>
</dbReference>
<dbReference type="GO" id="GO:0006338">
    <property type="term" value="P:chromatin remodeling"/>
    <property type="evidence" value="ECO:0007669"/>
    <property type="project" value="TreeGrafter"/>
</dbReference>
<feature type="compositionally biased region" description="Polar residues" evidence="3">
    <location>
        <begin position="191"/>
        <end position="200"/>
    </location>
</feature>
<evidence type="ECO:0000256" key="2">
    <source>
        <dbReference type="PROSITE-ProRule" id="PRU00035"/>
    </source>
</evidence>
<dbReference type="Pfam" id="PF00439">
    <property type="entry name" value="Bromodomain"/>
    <property type="match status" value="1"/>
</dbReference>
<feature type="compositionally biased region" description="Basic and acidic residues" evidence="3">
    <location>
        <begin position="74"/>
        <end position="104"/>
    </location>
</feature>
<dbReference type="EMBL" id="KN847494">
    <property type="protein sequence ID" value="KIW16844.1"/>
    <property type="molecule type" value="Genomic_DNA"/>
</dbReference>
<keyword evidence="1 2" id="KW-0103">Bromodomain</keyword>
<evidence type="ECO:0000256" key="3">
    <source>
        <dbReference type="SAM" id="MobiDB-lite"/>
    </source>
</evidence>
<dbReference type="PANTHER" id="PTHR22880">
    <property type="entry name" value="FALZ-RELATED BROMODOMAIN-CONTAINING PROTEINS"/>
    <property type="match status" value="1"/>
</dbReference>
<gene>
    <name evidence="5" type="ORF">PV08_04034</name>
</gene>
<evidence type="ECO:0000313" key="6">
    <source>
        <dbReference type="Proteomes" id="UP000053328"/>
    </source>
</evidence>
<organism evidence="5 6">
    <name type="scientific">Exophiala spinifera</name>
    <dbReference type="NCBI Taxonomy" id="91928"/>
    <lineage>
        <taxon>Eukaryota</taxon>
        <taxon>Fungi</taxon>
        <taxon>Dikarya</taxon>
        <taxon>Ascomycota</taxon>
        <taxon>Pezizomycotina</taxon>
        <taxon>Eurotiomycetes</taxon>
        <taxon>Chaetothyriomycetidae</taxon>
        <taxon>Chaetothyriales</taxon>
        <taxon>Herpotrichiellaceae</taxon>
        <taxon>Exophiala</taxon>
    </lineage>
</organism>
<dbReference type="PROSITE" id="PS50014">
    <property type="entry name" value="BROMODOMAIN_2"/>
    <property type="match status" value="1"/>
</dbReference>
<name>A0A0D2BZR4_9EURO</name>
<evidence type="ECO:0000313" key="5">
    <source>
        <dbReference type="EMBL" id="KIW16844.1"/>
    </source>
</evidence>